<dbReference type="Proteomes" id="UP000221250">
    <property type="component" value="Segment"/>
</dbReference>
<sequence length="359" mass="40322">MAKAISSANTNLLNARVVRADGTKTFINKVNARGYSTDAKGPQIPMLRLVQSGRTLKEIPEAYDKAACIISDGIVFKLNRKQQRQLADNEIDNKEFRVDLDRLQFVTDAPTKVQRMAVRHTPKAESVKADKRPTAKRVRKQAKAEGIEVDMLTKKTQTASRKNKKEKDVPADFIKQMPREIKRLIQDGEFKLNRKQIEAVLSALGVDSAFYAVAVERYLDGMSLRLPQQDKSKAGKRSKAITPVYADQREYKKLFRKLKTKVVVPTKKFEAQHKLKVREVRKFWQEALGLSSPADIKKGLMVIDDYGDKLMLVTIDQVSTIFVKADGSGERLMAHALLNHKSGLGKFTLAPADELDASA</sequence>
<evidence type="ECO:0000313" key="2">
    <source>
        <dbReference type="Proteomes" id="UP000221250"/>
    </source>
</evidence>
<gene>
    <name evidence="1" type="ORF">YOLOSWAG_314</name>
</gene>
<proteinExistence type="predicted"/>
<protein>
    <submittedName>
        <fullName evidence="1">Uncharacterized protein</fullName>
    </submittedName>
</protein>
<reference evidence="1 2" key="1">
    <citation type="submission" date="2017-01" db="EMBL/GenBank/DDBJ databases">
        <authorList>
            <person name="Mah S.A."/>
            <person name="Swanson W.J."/>
            <person name="Moy G.W."/>
            <person name="Vacquier V.D."/>
        </authorList>
    </citation>
    <scope>NUCLEOTIDE SEQUENCE [LARGE SCALE GENOMIC DNA]</scope>
</reference>
<accession>A0A1S6L3M8</accession>
<dbReference type="EMBL" id="KY448244">
    <property type="protein sequence ID" value="AQT28783.1"/>
    <property type="molecule type" value="Genomic_DNA"/>
</dbReference>
<evidence type="ECO:0000313" key="1">
    <source>
        <dbReference type="EMBL" id="AQT28783.1"/>
    </source>
</evidence>
<keyword evidence="2" id="KW-1185">Reference proteome</keyword>
<organism evidence="1 2">
    <name type="scientific">Erwinia phage vB_EamM_Yoloswag</name>
    <dbReference type="NCBI Taxonomy" id="1958956"/>
    <lineage>
        <taxon>Viruses</taxon>
        <taxon>Duplodnaviria</taxon>
        <taxon>Heunggongvirae</taxon>
        <taxon>Uroviricota</taxon>
        <taxon>Caudoviricetes</taxon>
        <taxon>Yoloswagvirus</taxon>
        <taxon>Yoloswagvirus yoloswag</taxon>
    </lineage>
</organism>
<name>A0A1S6L3M8_9CAUD</name>